<reference evidence="1" key="1">
    <citation type="submission" date="2021-06" db="EMBL/GenBank/DDBJ databases">
        <authorList>
            <person name="Kallberg Y."/>
            <person name="Tangrot J."/>
            <person name="Rosling A."/>
        </authorList>
    </citation>
    <scope>NUCLEOTIDE SEQUENCE</scope>
    <source>
        <strain evidence="1">UK204</strain>
    </source>
</reference>
<name>A0A9N9NUK7_9GLOM</name>
<dbReference type="EMBL" id="CAJVPQ010021509">
    <property type="protein sequence ID" value="CAG8758558.1"/>
    <property type="molecule type" value="Genomic_DNA"/>
</dbReference>
<dbReference type="OrthoDB" id="2334642at2759"/>
<dbReference type="InterPro" id="IPR023211">
    <property type="entry name" value="DNA_pol_palm_dom_sf"/>
</dbReference>
<evidence type="ECO:0000313" key="2">
    <source>
        <dbReference type="Proteomes" id="UP000789570"/>
    </source>
</evidence>
<evidence type="ECO:0000313" key="1">
    <source>
        <dbReference type="EMBL" id="CAG8758558.1"/>
    </source>
</evidence>
<accession>A0A9N9NUK7</accession>
<dbReference type="SUPFAM" id="SSF56672">
    <property type="entry name" value="DNA/RNA polymerases"/>
    <property type="match status" value="1"/>
</dbReference>
<dbReference type="Proteomes" id="UP000789570">
    <property type="component" value="Unassembled WGS sequence"/>
</dbReference>
<sequence length="99" mass="11697">DELSKEAYWTEMVKITMDMMKKLRSQVNAYLEIKSGSSHFKMAYEEVLFPVCFAGKKKYFGVGHEDKVNFKPKNLFKKEIDTVKQGNSELFRFIRDKIM</sequence>
<dbReference type="InterPro" id="IPR043502">
    <property type="entry name" value="DNA/RNA_pol_sf"/>
</dbReference>
<organism evidence="1 2">
    <name type="scientific">Funneliformis caledonium</name>
    <dbReference type="NCBI Taxonomy" id="1117310"/>
    <lineage>
        <taxon>Eukaryota</taxon>
        <taxon>Fungi</taxon>
        <taxon>Fungi incertae sedis</taxon>
        <taxon>Mucoromycota</taxon>
        <taxon>Glomeromycotina</taxon>
        <taxon>Glomeromycetes</taxon>
        <taxon>Glomerales</taxon>
        <taxon>Glomeraceae</taxon>
        <taxon>Funneliformis</taxon>
    </lineage>
</organism>
<dbReference type="AlphaFoldDB" id="A0A9N9NUK7"/>
<gene>
    <name evidence="1" type="ORF">FCALED_LOCUS16772</name>
</gene>
<comment type="caution">
    <text evidence="1">The sequence shown here is derived from an EMBL/GenBank/DDBJ whole genome shotgun (WGS) entry which is preliminary data.</text>
</comment>
<protein>
    <submittedName>
        <fullName evidence="1">12680_t:CDS:1</fullName>
    </submittedName>
</protein>
<proteinExistence type="predicted"/>
<keyword evidence="2" id="KW-1185">Reference proteome</keyword>
<feature type="non-terminal residue" evidence="1">
    <location>
        <position position="1"/>
    </location>
</feature>
<dbReference type="Gene3D" id="3.90.1600.10">
    <property type="entry name" value="Palm domain of DNA polymerase"/>
    <property type="match status" value="1"/>
</dbReference>